<dbReference type="Proteomes" id="UP001432322">
    <property type="component" value="Unassembled WGS sequence"/>
</dbReference>
<name>A0AAV5WN75_9BILA</name>
<dbReference type="AlphaFoldDB" id="A0AAV5WN75"/>
<evidence type="ECO:0000256" key="2">
    <source>
        <dbReference type="SAM" id="MobiDB-lite"/>
    </source>
</evidence>
<feature type="compositionally biased region" description="Acidic residues" evidence="2">
    <location>
        <begin position="383"/>
        <end position="392"/>
    </location>
</feature>
<evidence type="ECO:0008006" key="5">
    <source>
        <dbReference type="Google" id="ProtNLM"/>
    </source>
</evidence>
<keyword evidence="4" id="KW-1185">Reference proteome</keyword>
<feature type="non-terminal residue" evidence="3">
    <location>
        <position position="886"/>
    </location>
</feature>
<dbReference type="EMBL" id="BTSY01000006">
    <property type="protein sequence ID" value="GMT33446.1"/>
    <property type="molecule type" value="Genomic_DNA"/>
</dbReference>
<dbReference type="PANTHER" id="PTHR33936:SF15">
    <property type="entry name" value="C2H2-TYPE DOMAIN-CONTAINING PROTEIN"/>
    <property type="match status" value="1"/>
</dbReference>
<evidence type="ECO:0000313" key="4">
    <source>
        <dbReference type="Proteomes" id="UP001432322"/>
    </source>
</evidence>
<feature type="region of interest" description="Disordered" evidence="2">
    <location>
        <begin position="1"/>
        <end position="42"/>
    </location>
</feature>
<feature type="compositionally biased region" description="Basic and acidic residues" evidence="2">
    <location>
        <begin position="373"/>
        <end position="382"/>
    </location>
</feature>
<protein>
    <recommendedName>
        <fullName evidence="5">C2H2-type domain-containing protein</fullName>
    </recommendedName>
</protein>
<accession>A0AAV5WN75</accession>
<evidence type="ECO:0000313" key="3">
    <source>
        <dbReference type="EMBL" id="GMT33446.1"/>
    </source>
</evidence>
<feature type="non-terminal residue" evidence="3">
    <location>
        <position position="1"/>
    </location>
</feature>
<feature type="compositionally biased region" description="Basic and acidic residues" evidence="2">
    <location>
        <begin position="399"/>
        <end position="415"/>
    </location>
</feature>
<evidence type="ECO:0000256" key="1">
    <source>
        <dbReference type="SAM" id="Coils"/>
    </source>
</evidence>
<feature type="compositionally biased region" description="Basic and acidic residues" evidence="2">
    <location>
        <begin position="342"/>
        <end position="353"/>
    </location>
</feature>
<keyword evidence="1" id="KW-0175">Coiled coil</keyword>
<feature type="region of interest" description="Disordered" evidence="2">
    <location>
        <begin position="340"/>
        <end position="430"/>
    </location>
</feature>
<dbReference type="InterPro" id="IPR052797">
    <property type="entry name" value="RegFact_GeneExpr_CellDeath"/>
</dbReference>
<feature type="region of interest" description="Disordered" evidence="2">
    <location>
        <begin position="863"/>
        <end position="886"/>
    </location>
</feature>
<feature type="coiled-coil region" evidence="1">
    <location>
        <begin position="60"/>
        <end position="87"/>
    </location>
</feature>
<organism evidence="3 4">
    <name type="scientific">Pristionchus fissidentatus</name>
    <dbReference type="NCBI Taxonomy" id="1538716"/>
    <lineage>
        <taxon>Eukaryota</taxon>
        <taxon>Metazoa</taxon>
        <taxon>Ecdysozoa</taxon>
        <taxon>Nematoda</taxon>
        <taxon>Chromadorea</taxon>
        <taxon>Rhabditida</taxon>
        <taxon>Rhabditina</taxon>
        <taxon>Diplogasteromorpha</taxon>
        <taxon>Diplogasteroidea</taxon>
        <taxon>Neodiplogasteridae</taxon>
        <taxon>Pristionchus</taxon>
    </lineage>
</organism>
<dbReference type="PANTHER" id="PTHR33936">
    <property type="entry name" value="PROTEIN CBG17840"/>
    <property type="match status" value="1"/>
</dbReference>
<reference evidence="3" key="1">
    <citation type="submission" date="2023-10" db="EMBL/GenBank/DDBJ databases">
        <title>Genome assembly of Pristionchus species.</title>
        <authorList>
            <person name="Yoshida K."/>
            <person name="Sommer R.J."/>
        </authorList>
    </citation>
    <scope>NUCLEOTIDE SEQUENCE</scope>
    <source>
        <strain evidence="3">RS5133</strain>
    </source>
</reference>
<feature type="compositionally biased region" description="Acidic residues" evidence="2">
    <location>
        <begin position="863"/>
        <end position="873"/>
    </location>
</feature>
<comment type="caution">
    <text evidence="3">The sequence shown here is derived from an EMBL/GenBank/DDBJ whole genome shotgun (WGS) entry which is preliminary data.</text>
</comment>
<sequence>DVLISSMQRASPRKRKQVFPEGSPPGSPSKAEMTHGHGLASVDNSPERRIVRRNLEARSWEEEQQMIKEAEELLEADHEEDEEEKIEVDHVEEVEEMEEEEVEVDDPVVEEEVIEEYVDDFNIPLYAEESHTIHVSGKAGGSRRYIRDYSVGNYSAIPRIHDGEAQFGGQLRRKNQFRGGMHMGQPHPRPPVHLRTTESMAQQPRARLLPVAVARPPMQQRYPAHATMTHWRDEQKRKMELLDIYESLPFDKQVSFLNYLNQTGESFIPPQRAKARRSGGREGEGSNMQMITRVRVQPNPNEVDHQQHTVQVPAHMARGGAEILISPQPDGRTRLMSLIPVEDERQGMQREKMVGGAPAMKKRKEEDDQQGGEGERGEGGEREGEDEEEGDTSDMPLLEADKEALEKRKEARNRQNGEWNGMEEEVDVENVEDADKMRMEDDEMEMEGEVEGEIPLLTSQVRRRQGLFFVPELDGYYSEQRYQMCAPKMKGGLRLCESCNVYMRKSVFYHHQRTIREHGSCSAMTPKRFECGVPECEDKMPTIERLCVHMAEEHGMPTDVQETEFMNEDEFQAFLVELESKGGNFRMSRGNKCGKSGVVRYYRCNRVSNTGKFRGRRPKTLKDADPNAPPSEMEAEVEEEIELESGVRGKKAALVRTEKICTAFYRKAESIDGRISVRYCDFHLHEDIKVKLPDAVKERIMDMLSKKLPMPVIVEVVKAESEEFARVGSELERRIYSITEKDVRNVYCTYLAKRRKEERTGMEEVPELNEMEQRFLMAFEKAEGKSIHEVAKGSKVTLERRRRRDALRERVNGLQRFFKSDKFVEFSDAKLLSMEELFGELHELCATPCNNGAAKMDVMEDILEEEDIEEEEEDRRRGEGRGGGGE</sequence>
<proteinExistence type="predicted"/>
<gene>
    <name evidence="3" type="ORF">PFISCL1PPCAC_24743</name>
</gene>
<feature type="compositionally biased region" description="Acidic residues" evidence="2">
    <location>
        <begin position="421"/>
        <end position="430"/>
    </location>
</feature>